<dbReference type="InterPro" id="IPR004147">
    <property type="entry name" value="ABC1_dom"/>
</dbReference>
<evidence type="ECO:0000313" key="6">
    <source>
        <dbReference type="Proteomes" id="UP000033451"/>
    </source>
</evidence>
<dbReference type="GO" id="GO:0016301">
    <property type="term" value="F:kinase activity"/>
    <property type="evidence" value="ECO:0007669"/>
    <property type="project" value="UniProtKB-KW"/>
</dbReference>
<comment type="caution">
    <text evidence="5">The sequence shown here is derived from an EMBL/GenBank/DDBJ whole genome shotgun (WGS) entry which is preliminary data.</text>
</comment>
<proteinExistence type="inferred from homology"/>
<feature type="transmembrane region" description="Helical" evidence="2">
    <location>
        <begin position="525"/>
        <end position="543"/>
    </location>
</feature>
<evidence type="ECO:0000313" key="7">
    <source>
        <dbReference type="Proteomes" id="UP000257479"/>
    </source>
</evidence>
<dbReference type="STRING" id="400772.RR49_00241"/>
<keyword evidence="2" id="KW-1133">Transmembrane helix</keyword>
<dbReference type="OrthoDB" id="9795390at2"/>
<sequence length="551" mass="60455">MGEGRRGRYRQIGAVLRRHGLGVAAGMIGLGGLVPFHRGAFGHTPQQTPYTNPEHVRVALEELGPTFMKLGQLLSTRHDLLPQSWIAEFTKLQDAAAPAPWEQIVQVLRDELGADPEEVFARFDRVPLAAASIGQAYAGTLHDGTDVVVKVRRPGVVEQVNEDLDILRDLADRAHRRWDTVRRYDLPGLVDEFARTLRAELDYLQEARNAERFAQDFAGSPQVRIPRVLGETSTSRVLTLERVGGLRIDDLAGMDAAGIDRAALARRGADLVLTMVFEHRFFHADPHPGNMFVQPDGSLALIDFGMVGELREQTTDHLAGMLLAFARDDPDALTSALIGLAGAGEVSDRAGLRHELTGFLGRYRGRSLSEISLAGMLRQLLDILQHHQLHLPQETALLFKVLMIAEGTAALLDPDFQMLNALQPYAEHLTRAQLSLSALARRWARAGADTSALLEELPATLRRLRNVIEDGGFQVHLRAAELEPLVERAERIGNRVIAGVIAAALINGIGTLVGGNARWRPRQGALLGAGAGMISALGGYLLWTMRRRPRR</sequence>
<reference evidence="5 6" key="1">
    <citation type="submission" date="2015-02" db="EMBL/GenBank/DDBJ databases">
        <title>Draft genome sequences of ten Microbacterium spp. with emphasis on heavy metal contaminated environments.</title>
        <authorList>
            <person name="Corretto E."/>
        </authorList>
    </citation>
    <scope>NUCLEOTIDE SEQUENCE [LARGE SCALE GENOMIC DNA]</scope>
    <source>
        <strain evidence="5 6">DSM 18659</strain>
    </source>
</reference>
<comment type="similarity">
    <text evidence="1">Belongs to the protein kinase superfamily. ADCK protein kinase family.</text>
</comment>
<reference evidence="4 7" key="2">
    <citation type="journal article" date="2018" name="Nat. Biotechnol.">
        <title>A standardized bacterial taxonomy based on genome phylogeny substantially revises the tree of life.</title>
        <authorList>
            <person name="Parks D.H."/>
            <person name="Chuvochina M."/>
            <person name="Waite D.W."/>
            <person name="Rinke C."/>
            <person name="Skarshewski A."/>
            <person name="Chaumeil P.A."/>
            <person name="Hugenholtz P."/>
        </authorList>
    </citation>
    <scope>NUCLEOTIDE SEQUENCE [LARGE SCALE GENOMIC DNA]</scope>
    <source>
        <strain evidence="4">UBA9152</strain>
    </source>
</reference>
<evidence type="ECO:0000259" key="3">
    <source>
        <dbReference type="Pfam" id="PF03109"/>
    </source>
</evidence>
<evidence type="ECO:0000256" key="2">
    <source>
        <dbReference type="SAM" id="Phobius"/>
    </source>
</evidence>
<dbReference type="EMBL" id="JYIY01000045">
    <property type="protein sequence ID" value="KJL42771.1"/>
    <property type="molecule type" value="Genomic_DNA"/>
</dbReference>
<dbReference type="PANTHER" id="PTHR10566">
    <property type="entry name" value="CHAPERONE-ACTIVITY OF BC1 COMPLEX CABC1 -RELATED"/>
    <property type="match status" value="1"/>
</dbReference>
<keyword evidence="5" id="KW-0808">Transferase</keyword>
<dbReference type="PANTHER" id="PTHR10566:SF113">
    <property type="entry name" value="PROTEIN ACTIVITY OF BC1 COMPLEX KINASE 7, CHLOROPLASTIC"/>
    <property type="match status" value="1"/>
</dbReference>
<protein>
    <submittedName>
        <fullName evidence="4">AarF/ABC1/UbiB kinase family protein</fullName>
    </submittedName>
</protein>
<dbReference type="PATRIC" id="fig|400772.4.peg.267"/>
<dbReference type="Proteomes" id="UP000033451">
    <property type="component" value="Unassembled WGS sequence"/>
</dbReference>
<dbReference type="InterPro" id="IPR011009">
    <property type="entry name" value="Kinase-like_dom_sf"/>
</dbReference>
<name>A0A0F0M3C2_9MICO</name>
<dbReference type="Proteomes" id="UP000257479">
    <property type="component" value="Unassembled WGS sequence"/>
</dbReference>
<dbReference type="AlphaFoldDB" id="A0A0F0M3C2"/>
<dbReference type="InterPro" id="IPR050154">
    <property type="entry name" value="UbiB_kinase"/>
</dbReference>
<dbReference type="RefSeq" id="WP_045246018.1">
    <property type="nucleotide sequence ID" value="NZ_JYIY01000045.1"/>
</dbReference>
<accession>A0A0F0M3C2</accession>
<dbReference type="Pfam" id="PF03109">
    <property type="entry name" value="ABC1"/>
    <property type="match status" value="1"/>
</dbReference>
<keyword evidence="6" id="KW-1185">Reference proteome</keyword>
<dbReference type="EMBL" id="DMNG01000152">
    <property type="protein sequence ID" value="HAN24688.1"/>
    <property type="molecule type" value="Genomic_DNA"/>
</dbReference>
<evidence type="ECO:0000313" key="5">
    <source>
        <dbReference type="EMBL" id="KJL42771.1"/>
    </source>
</evidence>
<dbReference type="CDD" id="cd05121">
    <property type="entry name" value="ABC1_ADCK3-like"/>
    <property type="match status" value="1"/>
</dbReference>
<feature type="transmembrane region" description="Helical" evidence="2">
    <location>
        <begin position="496"/>
        <end position="513"/>
    </location>
</feature>
<dbReference type="SUPFAM" id="SSF56112">
    <property type="entry name" value="Protein kinase-like (PK-like)"/>
    <property type="match status" value="1"/>
</dbReference>
<keyword evidence="2" id="KW-0812">Transmembrane</keyword>
<gene>
    <name evidence="5" type="primary">ubiB_1</name>
    <name evidence="4" type="ORF">DCP95_08970</name>
    <name evidence="5" type="ORF">RR49_00241</name>
</gene>
<keyword evidence="2" id="KW-0472">Membrane</keyword>
<evidence type="ECO:0000256" key="1">
    <source>
        <dbReference type="ARBA" id="ARBA00009670"/>
    </source>
</evidence>
<evidence type="ECO:0000313" key="4">
    <source>
        <dbReference type="EMBL" id="HAN24688.1"/>
    </source>
</evidence>
<keyword evidence="4" id="KW-0418">Kinase</keyword>
<organism evidence="5 6">
    <name type="scientific">Microbacterium ginsengisoli</name>
    <dbReference type="NCBI Taxonomy" id="400772"/>
    <lineage>
        <taxon>Bacteria</taxon>
        <taxon>Bacillati</taxon>
        <taxon>Actinomycetota</taxon>
        <taxon>Actinomycetes</taxon>
        <taxon>Micrococcales</taxon>
        <taxon>Microbacteriaceae</taxon>
        <taxon>Microbacterium</taxon>
    </lineage>
</organism>
<feature type="domain" description="ABC1 atypical kinase-like" evidence="3">
    <location>
        <begin position="91"/>
        <end position="333"/>
    </location>
</feature>